<dbReference type="OrthoDB" id="9553832at2"/>
<name>A0A078KQR4_9FIRM</name>
<sequence length="151" mass="17356">MKRYFSEERGNIAVLFAFVFIVLVGMAAMATDIGLLAIKRARLMEIGQIMRDARFEQSQLIWEADDPAQKFDEIVREYGIKNGLRDDQIQTEYTTVENSRTRRECKVVMKFTDTYKCTTLRLFGLNEVPIKVTINGSAYEQNSNGVWSPGR</sequence>
<evidence type="ECO:0000256" key="1">
    <source>
        <dbReference type="SAM" id="Phobius"/>
    </source>
</evidence>
<feature type="transmembrane region" description="Helical" evidence="1">
    <location>
        <begin position="12"/>
        <end position="38"/>
    </location>
</feature>
<reference evidence="3" key="1">
    <citation type="submission" date="2014-07" db="EMBL/GenBank/DDBJ databases">
        <authorList>
            <person name="Wibberg D."/>
        </authorList>
    </citation>
    <scope>NUCLEOTIDE SEQUENCE [LARGE SCALE GENOMIC DNA]</scope>
    <source>
        <strain evidence="3">DG5</strain>
    </source>
</reference>
<evidence type="ECO:0000313" key="3">
    <source>
        <dbReference type="Proteomes" id="UP000032431"/>
    </source>
</evidence>
<keyword evidence="3" id="KW-1185">Reference proteome</keyword>
<dbReference type="STRING" id="29343.CCDG5_0338"/>
<keyword evidence="1" id="KW-0472">Membrane</keyword>
<dbReference type="PATRIC" id="fig|29343.3.peg.355"/>
<dbReference type="EMBL" id="LM995447">
    <property type="protein sequence ID" value="CDZ23480.1"/>
    <property type="molecule type" value="Genomic_DNA"/>
</dbReference>
<dbReference type="KEGG" id="ccel:CCDG5_0338"/>
<organism evidence="2 3">
    <name type="scientific">[Clostridium] cellulosi</name>
    <dbReference type="NCBI Taxonomy" id="29343"/>
    <lineage>
        <taxon>Bacteria</taxon>
        <taxon>Bacillati</taxon>
        <taxon>Bacillota</taxon>
        <taxon>Clostridia</taxon>
        <taxon>Eubacteriales</taxon>
        <taxon>Oscillospiraceae</taxon>
        <taxon>Oscillospiraceae incertae sedis</taxon>
    </lineage>
</organism>
<accession>A0A078KQR4</accession>
<keyword evidence="1" id="KW-1133">Transmembrane helix</keyword>
<dbReference type="AlphaFoldDB" id="A0A078KQR4"/>
<protein>
    <submittedName>
        <fullName evidence="2">Putative membrane protein</fullName>
    </submittedName>
</protein>
<evidence type="ECO:0000313" key="2">
    <source>
        <dbReference type="EMBL" id="CDZ23480.1"/>
    </source>
</evidence>
<gene>
    <name evidence="2" type="ORF">CCDG5_0338</name>
</gene>
<keyword evidence="1" id="KW-0812">Transmembrane</keyword>
<proteinExistence type="predicted"/>
<dbReference type="HOGENOM" id="CLU_1728171_0_0_9"/>
<dbReference type="Proteomes" id="UP000032431">
    <property type="component" value="Chromosome I"/>
</dbReference>